<dbReference type="CDD" id="cd02440">
    <property type="entry name" value="AdoMet_MTases"/>
    <property type="match status" value="1"/>
</dbReference>
<keyword evidence="3 6" id="KW-0808">Transferase</keyword>
<dbReference type="Gene3D" id="3.40.50.150">
    <property type="entry name" value="Vaccinia Virus protein VP39"/>
    <property type="match status" value="1"/>
</dbReference>
<keyword evidence="1" id="KW-0698">rRNA processing</keyword>
<name>A1SZT5_PSYIN</name>
<evidence type="ECO:0000256" key="3">
    <source>
        <dbReference type="ARBA" id="ARBA00022679"/>
    </source>
</evidence>
<dbReference type="GO" id="GO:0008168">
    <property type="term" value="F:methyltransferase activity"/>
    <property type="evidence" value="ECO:0007669"/>
    <property type="project" value="UniProtKB-KW"/>
</dbReference>
<dbReference type="HOGENOM" id="CLU_014042_1_0_6"/>
<dbReference type="EMBL" id="CP000510">
    <property type="protein sequence ID" value="ABM05000.1"/>
    <property type="molecule type" value="Genomic_DNA"/>
</dbReference>
<dbReference type="Proteomes" id="UP000000639">
    <property type="component" value="Chromosome"/>
</dbReference>
<protein>
    <submittedName>
        <fullName evidence="6">S-adenosylmethionine-dependent methyltransferase</fullName>
    </submittedName>
</protein>
<sequence length="314" mass="36189">MKIMEHINWQHVESQPENEMQRLLHGRGFHFPESEHINIDWFSPVILIILYKEMKVKDLQRLSTQLLHKMTKIGFTVESIQVQFRCRDFAPTEILYGEPITDLIARENTLKYKINLGSKQNYGIFLDMKNGRQWLQNNSENKSVLNLFSYTCAFSNAAIAGGAERVINLDMSKAALAVGRDNHRLNDHDLSRVKYFAHDLFKSWGKVKRFGPYDIVIADPPSLQKGSVNIKRDYPKIIRRLPDLLTADGVALLCLNSPDLDLIFLREVIAEECPQAVIIAQISPPELFLNIEPGRGLKCLLLRLNREPNEWDCY</sequence>
<keyword evidence="2 6" id="KW-0489">Methyltransferase</keyword>
<evidence type="ECO:0000259" key="5">
    <source>
        <dbReference type="Pfam" id="PF10672"/>
    </source>
</evidence>
<keyword evidence="7" id="KW-1185">Reference proteome</keyword>
<organism evidence="6 7">
    <name type="scientific">Psychromonas ingrahamii (strain DSM 17664 / CCUG 51855 / 37)</name>
    <dbReference type="NCBI Taxonomy" id="357804"/>
    <lineage>
        <taxon>Bacteria</taxon>
        <taxon>Pseudomonadati</taxon>
        <taxon>Pseudomonadota</taxon>
        <taxon>Gammaproteobacteria</taxon>
        <taxon>Alteromonadales</taxon>
        <taxon>Psychromonadaceae</taxon>
        <taxon>Psychromonas</taxon>
    </lineage>
</organism>
<dbReference type="Pfam" id="PF10672">
    <property type="entry name" value="Methyltrans_SAM"/>
    <property type="match status" value="1"/>
</dbReference>
<feature type="domain" description="S-adenosylmethionine-dependent methyltransferase" evidence="5">
    <location>
        <begin position="22"/>
        <end position="303"/>
    </location>
</feature>
<dbReference type="OrthoDB" id="9805492at2"/>
<evidence type="ECO:0000256" key="2">
    <source>
        <dbReference type="ARBA" id="ARBA00022603"/>
    </source>
</evidence>
<dbReference type="GO" id="GO:0006364">
    <property type="term" value="P:rRNA processing"/>
    <property type="evidence" value="ECO:0007669"/>
    <property type="project" value="UniProtKB-KW"/>
</dbReference>
<evidence type="ECO:0000313" key="6">
    <source>
        <dbReference type="EMBL" id="ABM05000.1"/>
    </source>
</evidence>
<dbReference type="AlphaFoldDB" id="A1SZT5"/>
<dbReference type="eggNOG" id="COG1092">
    <property type="taxonomic scope" value="Bacteria"/>
</dbReference>
<reference evidence="6 7" key="1">
    <citation type="submission" date="2007-01" db="EMBL/GenBank/DDBJ databases">
        <title>Complete sequence of Psychromonas ingrahamii 37.</title>
        <authorList>
            <consortium name="US DOE Joint Genome Institute"/>
            <person name="Copeland A."/>
            <person name="Lucas S."/>
            <person name="Lapidus A."/>
            <person name="Barry K."/>
            <person name="Detter J.C."/>
            <person name="Glavina del Rio T."/>
            <person name="Hammon N."/>
            <person name="Israni S."/>
            <person name="Dalin E."/>
            <person name="Tice H."/>
            <person name="Pitluck S."/>
            <person name="Thompson L.S."/>
            <person name="Brettin T."/>
            <person name="Bruce D."/>
            <person name="Han C."/>
            <person name="Tapia R."/>
            <person name="Schmutz J."/>
            <person name="Larimer F."/>
            <person name="Land M."/>
            <person name="Hauser L."/>
            <person name="Kyrpides N."/>
            <person name="Ivanova N."/>
            <person name="Staley J."/>
            <person name="Richardson P."/>
        </authorList>
    </citation>
    <scope>NUCLEOTIDE SEQUENCE [LARGE SCALE GENOMIC DNA]</scope>
    <source>
        <strain evidence="6 7">37</strain>
    </source>
</reference>
<evidence type="ECO:0000256" key="1">
    <source>
        <dbReference type="ARBA" id="ARBA00022552"/>
    </source>
</evidence>
<gene>
    <name evidence="6" type="ordered locus">Ping_3313</name>
</gene>
<proteinExistence type="predicted"/>
<dbReference type="InterPro" id="IPR019614">
    <property type="entry name" value="SAM-dep_methyl-trfase"/>
</dbReference>
<evidence type="ECO:0000313" key="7">
    <source>
        <dbReference type="Proteomes" id="UP000000639"/>
    </source>
</evidence>
<dbReference type="SUPFAM" id="SSF53335">
    <property type="entry name" value="S-adenosyl-L-methionine-dependent methyltransferases"/>
    <property type="match status" value="1"/>
</dbReference>
<dbReference type="InterPro" id="IPR029063">
    <property type="entry name" value="SAM-dependent_MTases_sf"/>
</dbReference>
<keyword evidence="4" id="KW-0949">S-adenosyl-L-methionine</keyword>
<accession>A1SZT5</accession>
<dbReference type="KEGG" id="pin:Ping_3313"/>
<dbReference type="GO" id="GO:0032259">
    <property type="term" value="P:methylation"/>
    <property type="evidence" value="ECO:0007669"/>
    <property type="project" value="UniProtKB-KW"/>
</dbReference>
<evidence type="ECO:0000256" key="4">
    <source>
        <dbReference type="ARBA" id="ARBA00022691"/>
    </source>
</evidence>
<dbReference type="PANTHER" id="PTHR43042:SF3">
    <property type="entry name" value="RIBOSOMAL RNA LARGE SUBUNIT METHYLTRANSFERASE YWBD-RELATED"/>
    <property type="match status" value="1"/>
</dbReference>
<dbReference type="PANTHER" id="PTHR43042">
    <property type="entry name" value="SAM-DEPENDENT METHYLTRANSFERASE"/>
    <property type="match status" value="1"/>
</dbReference>
<dbReference type="STRING" id="357804.Ping_3313"/>